<dbReference type="SUPFAM" id="SSF57701">
    <property type="entry name" value="Zn2/Cys6 DNA-binding domain"/>
    <property type="match status" value="1"/>
</dbReference>
<dbReference type="CDD" id="cd00067">
    <property type="entry name" value="GAL4"/>
    <property type="match status" value="1"/>
</dbReference>
<feature type="domain" description="Zn(2)-C6 fungal-type" evidence="3">
    <location>
        <begin position="29"/>
        <end position="60"/>
    </location>
</feature>
<evidence type="ECO:0000259" key="3">
    <source>
        <dbReference type="PROSITE" id="PS00463"/>
    </source>
</evidence>
<name>A0ABR4C3Z3_9HELO</name>
<keyword evidence="1" id="KW-0539">Nucleus</keyword>
<evidence type="ECO:0000256" key="1">
    <source>
        <dbReference type="ARBA" id="ARBA00023242"/>
    </source>
</evidence>
<feature type="compositionally biased region" description="Polar residues" evidence="2">
    <location>
        <begin position="642"/>
        <end position="669"/>
    </location>
</feature>
<reference evidence="4 5" key="1">
    <citation type="journal article" date="2024" name="Commun. Biol.">
        <title>Comparative genomic analysis of thermophilic fungi reveals convergent evolutionary adaptations and gene losses.</title>
        <authorList>
            <person name="Steindorff A.S."/>
            <person name="Aguilar-Pontes M.V."/>
            <person name="Robinson A.J."/>
            <person name="Andreopoulos B."/>
            <person name="LaButti K."/>
            <person name="Kuo A."/>
            <person name="Mondo S."/>
            <person name="Riley R."/>
            <person name="Otillar R."/>
            <person name="Haridas S."/>
            <person name="Lipzen A."/>
            <person name="Grimwood J."/>
            <person name="Schmutz J."/>
            <person name="Clum A."/>
            <person name="Reid I.D."/>
            <person name="Moisan M.C."/>
            <person name="Butler G."/>
            <person name="Nguyen T.T.M."/>
            <person name="Dewar K."/>
            <person name="Conant G."/>
            <person name="Drula E."/>
            <person name="Henrissat B."/>
            <person name="Hansel C."/>
            <person name="Singer S."/>
            <person name="Hutchinson M.I."/>
            <person name="de Vries R.P."/>
            <person name="Natvig D.O."/>
            <person name="Powell A.J."/>
            <person name="Tsang A."/>
            <person name="Grigoriev I.V."/>
        </authorList>
    </citation>
    <scope>NUCLEOTIDE SEQUENCE [LARGE SCALE GENOMIC DNA]</scope>
    <source>
        <strain evidence="4 5">CBS 494.80</strain>
    </source>
</reference>
<accession>A0ABR4C3Z3</accession>
<evidence type="ECO:0000256" key="2">
    <source>
        <dbReference type="SAM" id="MobiDB-lite"/>
    </source>
</evidence>
<evidence type="ECO:0000313" key="4">
    <source>
        <dbReference type="EMBL" id="KAL2064625.1"/>
    </source>
</evidence>
<dbReference type="InterPro" id="IPR036864">
    <property type="entry name" value="Zn2-C6_fun-type_DNA-bd_sf"/>
</dbReference>
<dbReference type="PANTHER" id="PTHR47840">
    <property type="entry name" value="ZN(II)2CYS6 TRANSCRIPTION FACTOR (EUROFUNG)-RELATED"/>
    <property type="match status" value="1"/>
</dbReference>
<feature type="region of interest" description="Disordered" evidence="2">
    <location>
        <begin position="103"/>
        <end position="150"/>
    </location>
</feature>
<proteinExistence type="predicted"/>
<protein>
    <recommendedName>
        <fullName evidence="3">Zn(2)-C6 fungal-type domain-containing protein</fullName>
    </recommendedName>
</protein>
<dbReference type="Proteomes" id="UP001595075">
    <property type="component" value="Unassembled WGS sequence"/>
</dbReference>
<organism evidence="4 5">
    <name type="scientific">Oculimacula yallundae</name>
    <dbReference type="NCBI Taxonomy" id="86028"/>
    <lineage>
        <taxon>Eukaryota</taxon>
        <taxon>Fungi</taxon>
        <taxon>Dikarya</taxon>
        <taxon>Ascomycota</taxon>
        <taxon>Pezizomycotina</taxon>
        <taxon>Leotiomycetes</taxon>
        <taxon>Helotiales</taxon>
        <taxon>Ploettnerulaceae</taxon>
        <taxon>Oculimacula</taxon>
    </lineage>
</organism>
<comment type="caution">
    <text evidence="4">The sequence shown here is derived from an EMBL/GenBank/DDBJ whole genome shotgun (WGS) entry which is preliminary data.</text>
</comment>
<dbReference type="Gene3D" id="4.10.240.10">
    <property type="entry name" value="Zn(2)-C6 fungal-type DNA-binding domain"/>
    <property type="match status" value="1"/>
</dbReference>
<dbReference type="CDD" id="cd12148">
    <property type="entry name" value="fungal_TF_MHR"/>
    <property type="match status" value="1"/>
</dbReference>
<gene>
    <name evidence="4" type="ORF">VTL71DRAFT_3762</name>
</gene>
<dbReference type="PANTHER" id="PTHR47840:SF3">
    <property type="entry name" value="ZN(II)2CYS6 TRANSCRIPTION FACTOR (EUROFUNG)"/>
    <property type="match status" value="1"/>
</dbReference>
<feature type="region of interest" description="Disordered" evidence="2">
    <location>
        <begin position="1"/>
        <end position="26"/>
    </location>
</feature>
<dbReference type="InterPro" id="IPR001138">
    <property type="entry name" value="Zn2Cys6_DnaBD"/>
</dbReference>
<dbReference type="EMBL" id="JAZHXI010000013">
    <property type="protein sequence ID" value="KAL2064625.1"/>
    <property type="molecule type" value="Genomic_DNA"/>
</dbReference>
<feature type="region of interest" description="Disordered" evidence="2">
    <location>
        <begin position="642"/>
        <end position="670"/>
    </location>
</feature>
<dbReference type="PROSITE" id="PS00463">
    <property type="entry name" value="ZN2_CY6_FUNGAL_1"/>
    <property type="match status" value="1"/>
</dbReference>
<evidence type="ECO:0000313" key="5">
    <source>
        <dbReference type="Proteomes" id="UP001595075"/>
    </source>
</evidence>
<keyword evidence="5" id="KW-1185">Reference proteome</keyword>
<sequence>MSSTAGQHDEIYPATVDGPGKSVRQGTKSCTECRHRKVRCVWPGEGATTCQGCLARRKTCEVQLRMRRTAETVSGTSRARVKHLEDEVSSLWSVVRELEAKVNSGEHGQFSLPSRSETHRPVVSPNDVPSDDEEGSDSEGSGISTTNTPSHLLNLFDNGLLDSESRGSESMKPSRIHPNSKHLHNITTLRNLIPNREVMVKVVAYASPWLSVYNLLFPQTNMMKTGQQLLDRYDRLSVSNPDLLEAASLLIAVALTVQQFPDEFQGDGQDRIKNASSFVSEVNNLLERVVVHDDILAGTLDGIGTTLLYLRLQLGHAPVSKMWLTLRRIVALAELNGLPRATLALNKYDESISGTQGGAKISADPSAIALWRCKAEVWASICAIDRIQSLMWSLPLATANYPLPKRPIVDANGQVDAQAYQYSVIEIAARILEIDNLVQAGRPMEEVFQVVVETDQQLRTIDSLTPKGWQRIEWSEFSIYAILQYWQQYITIRIHLQLALKYDGRDFTFNFVTCLSAAQELTRRYISLRPLLAPGFFANRVLDLQAFTAMAFLLLAVCRGSYSAGSLFQTVDTEMLLGLVDGGVETMRQAATRAAGDFARQAADSICSLRSLLMQPHASENQKITLHLALIGTIHVSRKAQPTSNVLSNPLPSSQQPEMSWQPSTSTSGIAHDHTIPLFDPSGNGLMDSLSFSMEMPESYPLFADQTSGSEPWLTWSGWDGNS</sequence>